<evidence type="ECO:0000313" key="1">
    <source>
        <dbReference type="EMBL" id="SVB46129.1"/>
    </source>
</evidence>
<protein>
    <submittedName>
        <fullName evidence="1">Uncharacterized protein</fullName>
    </submittedName>
</protein>
<feature type="non-terminal residue" evidence="1">
    <location>
        <position position="1"/>
    </location>
</feature>
<sequence length="60" mass="6769">VFFNANFSFIEQAVFVVASPPFPVHLTQVGIWLLTEETVLRTSFRGIRALYPAQDIVADE</sequence>
<feature type="non-terminal residue" evidence="1">
    <location>
        <position position="60"/>
    </location>
</feature>
<proteinExistence type="predicted"/>
<accession>A0A382E6V8</accession>
<gene>
    <name evidence="1" type="ORF">METZ01_LOCUS198983</name>
</gene>
<dbReference type="AlphaFoldDB" id="A0A382E6V8"/>
<name>A0A382E6V8_9ZZZZ</name>
<organism evidence="1">
    <name type="scientific">marine metagenome</name>
    <dbReference type="NCBI Taxonomy" id="408172"/>
    <lineage>
        <taxon>unclassified sequences</taxon>
        <taxon>metagenomes</taxon>
        <taxon>ecological metagenomes</taxon>
    </lineage>
</organism>
<dbReference type="EMBL" id="UINC01042889">
    <property type="protein sequence ID" value="SVB46129.1"/>
    <property type="molecule type" value="Genomic_DNA"/>
</dbReference>
<reference evidence="1" key="1">
    <citation type="submission" date="2018-05" db="EMBL/GenBank/DDBJ databases">
        <authorList>
            <person name="Lanie J.A."/>
            <person name="Ng W.-L."/>
            <person name="Kazmierczak K.M."/>
            <person name="Andrzejewski T.M."/>
            <person name="Davidsen T.M."/>
            <person name="Wayne K.J."/>
            <person name="Tettelin H."/>
            <person name="Glass J.I."/>
            <person name="Rusch D."/>
            <person name="Podicherti R."/>
            <person name="Tsui H.-C.T."/>
            <person name="Winkler M.E."/>
        </authorList>
    </citation>
    <scope>NUCLEOTIDE SEQUENCE</scope>
</reference>